<keyword evidence="2" id="KW-0408">Iron</keyword>
<dbReference type="PANTHER" id="PTHR46696">
    <property type="entry name" value="P450, PUTATIVE (EUROFUNG)-RELATED"/>
    <property type="match status" value="1"/>
</dbReference>
<dbReference type="Proteomes" id="UP000596063">
    <property type="component" value="Chromosome"/>
</dbReference>
<dbReference type="InterPro" id="IPR001128">
    <property type="entry name" value="Cyt_P450"/>
</dbReference>
<evidence type="ECO:0000256" key="2">
    <source>
        <dbReference type="RuleBase" id="RU000461"/>
    </source>
</evidence>
<dbReference type="GO" id="GO:0008395">
    <property type="term" value="F:steroid hydroxylase activity"/>
    <property type="evidence" value="ECO:0007669"/>
    <property type="project" value="TreeGrafter"/>
</dbReference>
<dbReference type="GO" id="GO:0020037">
    <property type="term" value="F:heme binding"/>
    <property type="evidence" value="ECO:0007669"/>
    <property type="project" value="InterPro"/>
</dbReference>
<keyword evidence="2" id="KW-0560">Oxidoreductase</keyword>
<accession>A0A7T4QZL5</accession>
<keyword evidence="5" id="KW-1185">Reference proteome</keyword>
<dbReference type="PROSITE" id="PS00086">
    <property type="entry name" value="CYTOCHROME_P450"/>
    <property type="match status" value="1"/>
</dbReference>
<dbReference type="InterPro" id="IPR017972">
    <property type="entry name" value="Cyt_P450_CS"/>
</dbReference>
<dbReference type="InterPro" id="IPR002397">
    <property type="entry name" value="Cyt_P450_B"/>
</dbReference>
<reference evidence="4 5" key="1">
    <citation type="submission" date="2020-12" db="EMBL/GenBank/DDBJ databases">
        <authorList>
            <person name="Shan Y."/>
        </authorList>
    </citation>
    <scope>NUCLEOTIDE SEQUENCE [LARGE SCALE GENOMIC DNA]</scope>
    <source>
        <strain evidence="5">csc3.9</strain>
    </source>
</reference>
<organism evidence="4 5">
    <name type="scientific">Spongiibacter nanhainus</name>
    <dbReference type="NCBI Taxonomy" id="2794344"/>
    <lineage>
        <taxon>Bacteria</taxon>
        <taxon>Pseudomonadati</taxon>
        <taxon>Pseudomonadota</taxon>
        <taxon>Gammaproteobacteria</taxon>
        <taxon>Cellvibrionales</taxon>
        <taxon>Spongiibacteraceae</taxon>
        <taxon>Spongiibacter</taxon>
    </lineage>
</organism>
<dbReference type="GO" id="GO:0005506">
    <property type="term" value="F:iron ion binding"/>
    <property type="evidence" value="ECO:0007669"/>
    <property type="project" value="InterPro"/>
</dbReference>
<keyword evidence="2" id="KW-0349">Heme</keyword>
<evidence type="ECO:0000256" key="1">
    <source>
        <dbReference type="ARBA" id="ARBA00010617"/>
    </source>
</evidence>
<comment type="similarity">
    <text evidence="1 2">Belongs to the cytochrome P450 family.</text>
</comment>
<dbReference type="PANTHER" id="PTHR46696:SF4">
    <property type="entry name" value="BIOTIN BIOSYNTHESIS CYTOCHROME P450"/>
    <property type="match status" value="1"/>
</dbReference>
<dbReference type="Gene3D" id="1.10.630.10">
    <property type="entry name" value="Cytochrome P450"/>
    <property type="match status" value="1"/>
</dbReference>
<dbReference type="PRINTS" id="PR00359">
    <property type="entry name" value="BP450"/>
</dbReference>
<dbReference type="InterPro" id="IPR036396">
    <property type="entry name" value="Cyt_P450_sf"/>
</dbReference>
<dbReference type="Pfam" id="PF00067">
    <property type="entry name" value="p450"/>
    <property type="match status" value="1"/>
</dbReference>
<keyword evidence="2" id="KW-0479">Metal-binding</keyword>
<protein>
    <submittedName>
        <fullName evidence="4">Cytochrome P450</fullName>
    </submittedName>
</protein>
<evidence type="ECO:0000313" key="4">
    <source>
        <dbReference type="EMBL" id="QQD17567.1"/>
    </source>
</evidence>
<proteinExistence type="inferred from homology"/>
<feature type="region of interest" description="Disordered" evidence="3">
    <location>
        <begin position="1"/>
        <end position="22"/>
    </location>
</feature>
<dbReference type="GO" id="GO:0036199">
    <property type="term" value="F:cholest-4-en-3-one 26-monooxygenase activity"/>
    <property type="evidence" value="ECO:0007669"/>
    <property type="project" value="TreeGrafter"/>
</dbReference>
<name>A0A7T4QZL5_9GAMM</name>
<evidence type="ECO:0000313" key="5">
    <source>
        <dbReference type="Proteomes" id="UP000596063"/>
    </source>
</evidence>
<keyword evidence="2" id="KW-0503">Monooxygenase</keyword>
<evidence type="ECO:0000256" key="3">
    <source>
        <dbReference type="SAM" id="MobiDB-lite"/>
    </source>
</evidence>
<dbReference type="EMBL" id="CP066167">
    <property type="protein sequence ID" value="QQD17567.1"/>
    <property type="molecule type" value="Genomic_DNA"/>
</dbReference>
<feature type="compositionally biased region" description="Basic and acidic residues" evidence="3">
    <location>
        <begin position="1"/>
        <end position="10"/>
    </location>
</feature>
<sequence length="433" mass="49022">MRDMPRHQDTAEPIPDIAQSPEDFRPLHNACFQNPYPFYKMLRDGYPIYRLANGIYCVSRYEDIAAVSKNTDLFSSTYQGAIAGLRPGQIIVDLGKKQQRLADLGLIPGNVLALSDPPIHTSERKVAHKGLNSRFVKTLDGMVEALCQSMMDEFIDSGEVEFMQAFAWRLPMRVIIRLLGFPEDDYEKVKAWCVHGITTQSGIATHRELMVAQAELIAFVRYCWEQFLEAKRRPRDDLSAIFVEAVNDPDNVMTEAAAVSAMFQLLIAGSDSSATSMSNALKMLIENPDIYAELCADMSKLPDFIEEVFRLESAFQGHFRWVKQDTQLHGVELPAGSRLFLMWASGNRDERVFENPDAIKLDRANGKKHLTFGHGVHACIGRELARSEIRIVLREFLRRTENLRINGSAPFQASMFAHTLVRLPIAFDRRPLV</sequence>
<dbReference type="PRINTS" id="PR00385">
    <property type="entry name" value="P450"/>
</dbReference>
<dbReference type="GO" id="GO:0006707">
    <property type="term" value="P:cholesterol catabolic process"/>
    <property type="evidence" value="ECO:0007669"/>
    <property type="project" value="TreeGrafter"/>
</dbReference>
<dbReference type="RefSeq" id="WP_198569066.1">
    <property type="nucleotide sequence ID" value="NZ_CP066167.1"/>
</dbReference>
<gene>
    <name evidence="4" type="ORF">I6N98_14580</name>
</gene>
<dbReference type="SUPFAM" id="SSF48264">
    <property type="entry name" value="Cytochrome P450"/>
    <property type="match status" value="1"/>
</dbReference>
<dbReference type="AlphaFoldDB" id="A0A7T4QZL5"/>
<dbReference type="KEGG" id="snan:I6N98_14580"/>